<dbReference type="Pfam" id="PF13460">
    <property type="entry name" value="NAD_binding_10"/>
    <property type="match status" value="1"/>
</dbReference>
<evidence type="ECO:0000313" key="3">
    <source>
        <dbReference type="Proteomes" id="UP001596227"/>
    </source>
</evidence>
<sequence>MKKIMIVGAHGAIARLVTERLLAETQVELVLYLRQAERLNQYATNSRVTLVDGDVNDTEKLRQAMTGVDMIYSNLGGVDLGEQTKQLLLAMQQTGQTRLVFMSALGAHHEVTGKFGDWNEQAIHYFLPGFRSAAEQLVAAGVTYTEVRPAWLTDQPEISYETTTLADGFKGTEVSRASVADFIVKVIEDPSTYQKESIGLNKPNTDGDQPSWF</sequence>
<accession>A0ABW1UIC0</accession>
<dbReference type="Gene3D" id="3.40.50.720">
    <property type="entry name" value="NAD(P)-binding Rossmann-like Domain"/>
    <property type="match status" value="1"/>
</dbReference>
<feature type="domain" description="NAD(P)-binding" evidence="1">
    <location>
        <begin position="8"/>
        <end position="190"/>
    </location>
</feature>
<dbReference type="EMBL" id="JBHSSB010000031">
    <property type="protein sequence ID" value="MFC6295840.1"/>
    <property type="molecule type" value="Genomic_DNA"/>
</dbReference>
<reference evidence="3" key="1">
    <citation type="journal article" date="2019" name="Int. J. Syst. Evol. Microbiol.">
        <title>The Global Catalogue of Microorganisms (GCM) 10K type strain sequencing project: providing services to taxonomists for standard genome sequencing and annotation.</title>
        <authorList>
            <consortium name="The Broad Institute Genomics Platform"/>
            <consortium name="The Broad Institute Genome Sequencing Center for Infectious Disease"/>
            <person name="Wu L."/>
            <person name="Ma J."/>
        </authorList>
    </citation>
    <scope>NUCLEOTIDE SEQUENCE [LARGE SCALE GENOMIC DNA]</scope>
    <source>
        <strain evidence="3">CCM 8934</strain>
    </source>
</reference>
<protein>
    <submittedName>
        <fullName evidence="2">NAD(P)H-binding protein</fullName>
    </submittedName>
</protein>
<organism evidence="2 3">
    <name type="scientific">Lactiplantibacillus daoliensis</name>
    <dbReference type="NCBI Taxonomy" id="2559916"/>
    <lineage>
        <taxon>Bacteria</taxon>
        <taxon>Bacillati</taxon>
        <taxon>Bacillota</taxon>
        <taxon>Bacilli</taxon>
        <taxon>Lactobacillales</taxon>
        <taxon>Lactobacillaceae</taxon>
        <taxon>Lactiplantibacillus</taxon>
    </lineage>
</organism>
<gene>
    <name evidence="2" type="ORF">ACFQH1_11570</name>
</gene>
<dbReference type="SUPFAM" id="SSF51735">
    <property type="entry name" value="NAD(P)-binding Rossmann-fold domains"/>
    <property type="match status" value="1"/>
</dbReference>
<evidence type="ECO:0000313" key="2">
    <source>
        <dbReference type="EMBL" id="MFC6295840.1"/>
    </source>
</evidence>
<name>A0ABW1UIC0_9LACO</name>
<comment type="caution">
    <text evidence="2">The sequence shown here is derived from an EMBL/GenBank/DDBJ whole genome shotgun (WGS) entry which is preliminary data.</text>
</comment>
<dbReference type="Proteomes" id="UP001596227">
    <property type="component" value="Unassembled WGS sequence"/>
</dbReference>
<dbReference type="PANTHER" id="PTHR15020:SF50">
    <property type="entry name" value="UPF0659 PROTEIN YMR090W"/>
    <property type="match status" value="1"/>
</dbReference>
<proteinExistence type="predicted"/>
<dbReference type="RefSeq" id="WP_137607719.1">
    <property type="nucleotide sequence ID" value="NZ_BJDH01000006.1"/>
</dbReference>
<keyword evidence="3" id="KW-1185">Reference proteome</keyword>
<evidence type="ECO:0000259" key="1">
    <source>
        <dbReference type="Pfam" id="PF13460"/>
    </source>
</evidence>
<dbReference type="InterPro" id="IPR016040">
    <property type="entry name" value="NAD(P)-bd_dom"/>
</dbReference>
<dbReference type="PANTHER" id="PTHR15020">
    <property type="entry name" value="FLAVIN REDUCTASE-RELATED"/>
    <property type="match status" value="1"/>
</dbReference>
<dbReference type="InterPro" id="IPR036291">
    <property type="entry name" value="NAD(P)-bd_dom_sf"/>
</dbReference>